<evidence type="ECO:0000256" key="4">
    <source>
        <dbReference type="ARBA" id="ARBA00022692"/>
    </source>
</evidence>
<keyword evidence="8 10" id="KW-0675">Receptor</keyword>
<gene>
    <name evidence="11" type="ORF">Zmor_007842</name>
</gene>
<accession>A0AA38IWA9</accession>
<feature type="transmembrane region" description="Helical" evidence="10">
    <location>
        <begin position="35"/>
        <end position="59"/>
    </location>
</feature>
<dbReference type="AlphaFoldDB" id="A0AA38IWA9"/>
<evidence type="ECO:0000256" key="2">
    <source>
        <dbReference type="ARBA" id="ARBA00022475"/>
    </source>
</evidence>
<comment type="subcellular location">
    <subcellularLocation>
        <location evidence="1 10">Cell membrane</location>
        <topology evidence="1 10">Multi-pass membrane protein</topology>
    </subcellularLocation>
</comment>
<evidence type="ECO:0000313" key="11">
    <source>
        <dbReference type="EMBL" id="KAJ3663595.1"/>
    </source>
</evidence>
<keyword evidence="5 10" id="KW-0552">Olfaction</keyword>
<feature type="transmembrane region" description="Helical" evidence="10">
    <location>
        <begin position="119"/>
        <end position="143"/>
    </location>
</feature>
<feature type="transmembrane region" description="Helical" evidence="10">
    <location>
        <begin position="174"/>
        <end position="199"/>
    </location>
</feature>
<dbReference type="GO" id="GO:0007165">
    <property type="term" value="P:signal transduction"/>
    <property type="evidence" value="ECO:0007669"/>
    <property type="project" value="UniProtKB-KW"/>
</dbReference>
<comment type="caution">
    <text evidence="11">The sequence shown here is derived from an EMBL/GenBank/DDBJ whole genome shotgun (WGS) entry which is preliminary data.</text>
</comment>
<dbReference type="EMBL" id="JALNTZ010000002">
    <property type="protein sequence ID" value="KAJ3663595.1"/>
    <property type="molecule type" value="Genomic_DNA"/>
</dbReference>
<dbReference type="GO" id="GO:0005886">
    <property type="term" value="C:plasma membrane"/>
    <property type="evidence" value="ECO:0007669"/>
    <property type="project" value="UniProtKB-SubCell"/>
</dbReference>
<evidence type="ECO:0000256" key="8">
    <source>
        <dbReference type="ARBA" id="ARBA00023170"/>
    </source>
</evidence>
<name>A0AA38IWA9_9CUCU</name>
<keyword evidence="9 10" id="KW-0807">Transducer</keyword>
<feature type="transmembrane region" description="Helical" evidence="10">
    <location>
        <begin position="65"/>
        <end position="86"/>
    </location>
</feature>
<dbReference type="PANTHER" id="PTHR21137:SF35">
    <property type="entry name" value="ODORANT RECEPTOR 19A-RELATED"/>
    <property type="match status" value="1"/>
</dbReference>
<dbReference type="PANTHER" id="PTHR21137">
    <property type="entry name" value="ODORANT RECEPTOR"/>
    <property type="match status" value="1"/>
</dbReference>
<evidence type="ECO:0000313" key="12">
    <source>
        <dbReference type="Proteomes" id="UP001168821"/>
    </source>
</evidence>
<evidence type="ECO:0000256" key="6">
    <source>
        <dbReference type="ARBA" id="ARBA00022989"/>
    </source>
</evidence>
<keyword evidence="6 10" id="KW-1133">Transmembrane helix</keyword>
<protein>
    <recommendedName>
        <fullName evidence="10">Odorant receptor</fullName>
    </recommendedName>
</protein>
<reference evidence="11" key="1">
    <citation type="journal article" date="2023" name="G3 (Bethesda)">
        <title>Whole genome assemblies of Zophobas morio and Tenebrio molitor.</title>
        <authorList>
            <person name="Kaur S."/>
            <person name="Stinson S.A."/>
            <person name="diCenzo G.C."/>
        </authorList>
    </citation>
    <scope>NUCLEOTIDE SEQUENCE</scope>
    <source>
        <strain evidence="11">QUZm001</strain>
    </source>
</reference>
<evidence type="ECO:0000256" key="1">
    <source>
        <dbReference type="ARBA" id="ARBA00004651"/>
    </source>
</evidence>
<sequence>MEHHNWISKIKLYIFLLRIMGLWPESNKPGIYTLYSTLTISLYIIGHLFFQVVNVYFIAHDLASVVATSFHLLIEFLAAVKSYYIMKNISILKDRIITFKSDWFQPRSPHQRKLIEPTIYFWQMIFKVCVCMAYGCNAFWAIYPLIEKSEEKRLPFLAWYPYDYNKSPYYEITYIYQVICIGYLTTIHLNVDTLIYAFCVYTSCQFDILADNIRNLANVDDSFTDSVHHNMLKCVEHHKNSLSFIEGSTKFFSWILLWHLLVSGVSIGISLFQLTTVVPLSSEFYSLVSFINAITLQIFMYCWFGEEVQTKSENLSYAVFESDWTDLLKRLKRTCCFLECI</sequence>
<feature type="transmembrane region" description="Helical" evidence="10">
    <location>
        <begin position="284"/>
        <end position="304"/>
    </location>
</feature>
<keyword evidence="12" id="KW-1185">Reference proteome</keyword>
<comment type="similarity">
    <text evidence="10">Belongs to the insect chemoreceptor superfamily. Heteromeric odorant receptor channel (TC 1.A.69) family.</text>
</comment>
<evidence type="ECO:0000256" key="10">
    <source>
        <dbReference type="RuleBase" id="RU351113"/>
    </source>
</evidence>
<keyword evidence="4 10" id="KW-0812">Transmembrane</keyword>
<keyword evidence="7 10" id="KW-0472">Membrane</keyword>
<dbReference type="GO" id="GO:0004984">
    <property type="term" value="F:olfactory receptor activity"/>
    <property type="evidence" value="ECO:0007669"/>
    <property type="project" value="InterPro"/>
</dbReference>
<dbReference type="Pfam" id="PF02949">
    <property type="entry name" value="7tm_6"/>
    <property type="match status" value="1"/>
</dbReference>
<evidence type="ECO:0000256" key="5">
    <source>
        <dbReference type="ARBA" id="ARBA00022725"/>
    </source>
</evidence>
<proteinExistence type="inferred from homology"/>
<dbReference type="Proteomes" id="UP001168821">
    <property type="component" value="Unassembled WGS sequence"/>
</dbReference>
<comment type="caution">
    <text evidence="10">Lacks conserved residue(s) required for the propagation of feature annotation.</text>
</comment>
<dbReference type="InterPro" id="IPR004117">
    <property type="entry name" value="7tm6_olfct_rcpt"/>
</dbReference>
<dbReference type="GO" id="GO:0005549">
    <property type="term" value="F:odorant binding"/>
    <property type="evidence" value="ECO:0007669"/>
    <property type="project" value="InterPro"/>
</dbReference>
<organism evidence="11 12">
    <name type="scientific">Zophobas morio</name>
    <dbReference type="NCBI Taxonomy" id="2755281"/>
    <lineage>
        <taxon>Eukaryota</taxon>
        <taxon>Metazoa</taxon>
        <taxon>Ecdysozoa</taxon>
        <taxon>Arthropoda</taxon>
        <taxon>Hexapoda</taxon>
        <taxon>Insecta</taxon>
        <taxon>Pterygota</taxon>
        <taxon>Neoptera</taxon>
        <taxon>Endopterygota</taxon>
        <taxon>Coleoptera</taxon>
        <taxon>Polyphaga</taxon>
        <taxon>Cucujiformia</taxon>
        <taxon>Tenebrionidae</taxon>
        <taxon>Zophobas</taxon>
    </lineage>
</organism>
<keyword evidence="3 10" id="KW-0716">Sensory transduction</keyword>
<evidence type="ECO:0000256" key="9">
    <source>
        <dbReference type="ARBA" id="ARBA00023224"/>
    </source>
</evidence>
<feature type="transmembrane region" description="Helical" evidence="10">
    <location>
        <begin position="251"/>
        <end position="272"/>
    </location>
</feature>
<evidence type="ECO:0000256" key="7">
    <source>
        <dbReference type="ARBA" id="ARBA00023136"/>
    </source>
</evidence>
<evidence type="ECO:0000256" key="3">
    <source>
        <dbReference type="ARBA" id="ARBA00022606"/>
    </source>
</evidence>
<keyword evidence="2" id="KW-1003">Cell membrane</keyword>